<dbReference type="InterPro" id="IPR051675">
    <property type="entry name" value="Endo/Exo/Phosphatase_dom_1"/>
</dbReference>
<dbReference type="SMART" id="SM00278">
    <property type="entry name" value="HhH1"/>
    <property type="match status" value="2"/>
</dbReference>
<dbReference type="PANTHER" id="PTHR21180">
    <property type="entry name" value="ENDONUCLEASE/EXONUCLEASE/PHOSPHATASE FAMILY DOMAIN-CONTAINING PROTEIN 1"/>
    <property type="match status" value="1"/>
</dbReference>
<keyword evidence="1" id="KW-1133">Transmembrane helix</keyword>
<feature type="domain" description="Helix-hairpin-helix DNA-binding motif class 1" evidence="2">
    <location>
        <begin position="182"/>
        <end position="201"/>
    </location>
</feature>
<name>A0A955RRQ8_UNCKA</name>
<feature type="transmembrane region" description="Helical" evidence="1">
    <location>
        <begin position="26"/>
        <end position="46"/>
    </location>
</feature>
<reference evidence="3" key="2">
    <citation type="journal article" date="2021" name="Microbiome">
        <title>Successional dynamics and alternative stable states in a saline activated sludge microbial community over 9 years.</title>
        <authorList>
            <person name="Wang Y."/>
            <person name="Ye J."/>
            <person name="Ju F."/>
            <person name="Liu L."/>
            <person name="Boyd J.A."/>
            <person name="Deng Y."/>
            <person name="Parks D.H."/>
            <person name="Jiang X."/>
            <person name="Yin X."/>
            <person name="Woodcroft B.J."/>
            <person name="Tyson G.W."/>
            <person name="Hugenholtz P."/>
            <person name="Polz M.F."/>
            <person name="Zhang T."/>
        </authorList>
    </citation>
    <scope>NUCLEOTIDE SEQUENCE</scope>
    <source>
        <strain evidence="3">HKST-UBA03</strain>
    </source>
</reference>
<dbReference type="InterPro" id="IPR003583">
    <property type="entry name" value="Hlx-hairpin-Hlx_DNA-bd_motif"/>
</dbReference>
<keyword evidence="1" id="KW-0812">Transmembrane</keyword>
<dbReference type="AlphaFoldDB" id="A0A955RRQ8"/>
<organism evidence="3 4">
    <name type="scientific">candidate division WWE3 bacterium</name>
    <dbReference type="NCBI Taxonomy" id="2053526"/>
    <lineage>
        <taxon>Bacteria</taxon>
        <taxon>Katanobacteria</taxon>
    </lineage>
</organism>
<protein>
    <submittedName>
        <fullName evidence="3">ComEA family DNA-binding protein</fullName>
    </submittedName>
</protein>
<evidence type="ECO:0000313" key="3">
    <source>
        <dbReference type="EMBL" id="MCA9391795.1"/>
    </source>
</evidence>
<dbReference type="InterPro" id="IPR019554">
    <property type="entry name" value="Soluble_ligand-bd"/>
</dbReference>
<accession>A0A955RRQ8</accession>
<dbReference type="Pfam" id="PF12836">
    <property type="entry name" value="HHH_3"/>
    <property type="match status" value="1"/>
</dbReference>
<evidence type="ECO:0000256" key="1">
    <source>
        <dbReference type="SAM" id="Phobius"/>
    </source>
</evidence>
<gene>
    <name evidence="3" type="ORF">KC614_01145</name>
</gene>
<dbReference type="GO" id="GO:0015628">
    <property type="term" value="P:protein secretion by the type II secretion system"/>
    <property type="evidence" value="ECO:0007669"/>
    <property type="project" value="TreeGrafter"/>
</dbReference>
<evidence type="ECO:0000313" key="4">
    <source>
        <dbReference type="Proteomes" id="UP000751518"/>
    </source>
</evidence>
<dbReference type="GO" id="GO:0015627">
    <property type="term" value="C:type II protein secretion system complex"/>
    <property type="evidence" value="ECO:0007669"/>
    <property type="project" value="TreeGrafter"/>
</dbReference>
<keyword evidence="3" id="KW-0238">DNA-binding</keyword>
<dbReference type="Proteomes" id="UP000751518">
    <property type="component" value="Unassembled WGS sequence"/>
</dbReference>
<dbReference type="SUPFAM" id="SSF47781">
    <property type="entry name" value="RuvA domain 2-like"/>
    <property type="match status" value="1"/>
</dbReference>
<comment type="caution">
    <text evidence="3">The sequence shown here is derived from an EMBL/GenBank/DDBJ whole genome shotgun (WGS) entry which is preliminary data.</text>
</comment>
<dbReference type="InterPro" id="IPR010994">
    <property type="entry name" value="RuvA_2-like"/>
</dbReference>
<evidence type="ECO:0000259" key="2">
    <source>
        <dbReference type="SMART" id="SM00278"/>
    </source>
</evidence>
<dbReference type="EMBL" id="JAGQKZ010000005">
    <property type="protein sequence ID" value="MCA9391795.1"/>
    <property type="molecule type" value="Genomic_DNA"/>
</dbReference>
<dbReference type="GO" id="GO:0003677">
    <property type="term" value="F:DNA binding"/>
    <property type="evidence" value="ECO:0007669"/>
    <property type="project" value="UniProtKB-KW"/>
</dbReference>
<dbReference type="Gene3D" id="1.10.150.320">
    <property type="entry name" value="Photosystem II 12 kDa extrinsic protein"/>
    <property type="match status" value="1"/>
</dbReference>
<dbReference type="Pfam" id="PF10531">
    <property type="entry name" value="SLBB"/>
    <property type="match status" value="1"/>
</dbReference>
<sequence length="205" mass="22549">MTQPQEKTNKVDEGLRLFVERYKYELLASMALMSLLSGIVCAVFIFRHKASEVKFSDGSSGQVQEERSTILVEMSGAVVNPGTKELSQGARLNDAIDAAGGLTTDANDAWVNEYLNMVKLLEDGEKYYIPTLQESTDSEEDHAKSGKININTATVEELKTLPGIGDAYAQRIIDGRPYTSVDQLINVSGIGPKRLEQLRDQVGVY</sequence>
<dbReference type="GO" id="GO:0006281">
    <property type="term" value="P:DNA repair"/>
    <property type="evidence" value="ECO:0007669"/>
    <property type="project" value="InterPro"/>
</dbReference>
<dbReference type="PANTHER" id="PTHR21180:SF32">
    <property type="entry name" value="ENDONUCLEASE_EXONUCLEASE_PHOSPHATASE FAMILY DOMAIN-CONTAINING PROTEIN 1"/>
    <property type="match status" value="1"/>
</dbReference>
<proteinExistence type="predicted"/>
<keyword evidence="1" id="KW-0472">Membrane</keyword>
<feature type="domain" description="Helix-hairpin-helix DNA-binding motif class 1" evidence="2">
    <location>
        <begin position="156"/>
        <end position="175"/>
    </location>
</feature>
<reference evidence="3" key="1">
    <citation type="submission" date="2020-04" db="EMBL/GenBank/DDBJ databases">
        <authorList>
            <person name="Zhang T."/>
        </authorList>
    </citation>
    <scope>NUCLEOTIDE SEQUENCE</scope>
    <source>
        <strain evidence="3">HKST-UBA03</strain>
    </source>
</reference>